<dbReference type="PRINTS" id="PR00625">
    <property type="entry name" value="JDOMAIN"/>
</dbReference>
<gene>
    <name evidence="6" type="ORF">NQ317_001257</name>
</gene>
<evidence type="ECO:0000256" key="3">
    <source>
        <dbReference type="ARBA" id="ARBA00022833"/>
    </source>
</evidence>
<proteinExistence type="predicted"/>
<protein>
    <recommendedName>
        <fullName evidence="5">J domain-containing protein</fullName>
    </recommendedName>
</protein>
<dbReference type="InterPro" id="IPR036236">
    <property type="entry name" value="Znf_C2H2_sf"/>
</dbReference>
<dbReference type="SMART" id="SM00451">
    <property type="entry name" value="ZnF_U1"/>
    <property type="match status" value="1"/>
</dbReference>
<dbReference type="PANTHER" id="PTHR44029:SF1">
    <property type="entry name" value="DNAJ HOMOLOG SUBFAMILY C MEMBER 21"/>
    <property type="match status" value="1"/>
</dbReference>
<sequence length="369" mass="43980">MKCYYEVLNVPREADDAEIKTAYRKLALKWHPDKNLDSPENAKEQFQIVQQAYEVLSDRQERAWYDKHREQILCGSNSEFQDECLDVFLYFTTSCFKGYGDDENGFYTCAGKFLKKLQKKTLISSKIRTSFVKYLKSYVWLDPININEIKDRRYVKLVEKENKKIRQKAKKERNEEIRNLVAFVRKRDKRVQAQKKIQEQKILDDKKRRELLSRQKRLERQQQLNESEQFGDDLSNSEDTEEEEFNSLYCVACNKMFKTAKAFTNHELSKKHKENVEILKQTMLDNEFEERSDISDSFDDLEENVGKVDIHRRINQKQAKEKKRAKNVLMVNSDDDQNQNAEQIIPKQESEDDFDFGSQKKQKKKGKKE</sequence>
<dbReference type="InterPro" id="IPR018253">
    <property type="entry name" value="DnaJ_domain_CS"/>
</dbReference>
<evidence type="ECO:0000256" key="4">
    <source>
        <dbReference type="SAM" id="MobiDB-lite"/>
    </source>
</evidence>
<dbReference type="EMBL" id="JAPWTJ010002209">
    <property type="protein sequence ID" value="KAJ8967324.1"/>
    <property type="molecule type" value="Genomic_DNA"/>
</dbReference>
<dbReference type="InterPro" id="IPR022755">
    <property type="entry name" value="Znf_C2H2_jaz"/>
</dbReference>
<evidence type="ECO:0000313" key="7">
    <source>
        <dbReference type="Proteomes" id="UP001162164"/>
    </source>
</evidence>
<evidence type="ECO:0000256" key="1">
    <source>
        <dbReference type="ARBA" id="ARBA00022723"/>
    </source>
</evidence>
<dbReference type="Gene3D" id="3.30.160.60">
    <property type="entry name" value="Classic Zinc Finger"/>
    <property type="match status" value="1"/>
</dbReference>
<dbReference type="Pfam" id="PF12171">
    <property type="entry name" value="zf-C2H2_jaz"/>
    <property type="match status" value="1"/>
</dbReference>
<evidence type="ECO:0000313" key="6">
    <source>
        <dbReference type="EMBL" id="KAJ8967324.1"/>
    </source>
</evidence>
<feature type="region of interest" description="Disordered" evidence="4">
    <location>
        <begin position="316"/>
        <end position="369"/>
    </location>
</feature>
<dbReference type="PROSITE" id="PS00028">
    <property type="entry name" value="ZINC_FINGER_C2H2_1"/>
    <property type="match status" value="1"/>
</dbReference>
<dbReference type="InterPro" id="IPR001623">
    <property type="entry name" value="DnaJ_domain"/>
</dbReference>
<keyword evidence="3" id="KW-0862">Zinc</keyword>
<dbReference type="InterPro" id="IPR013087">
    <property type="entry name" value="Znf_C2H2_type"/>
</dbReference>
<dbReference type="SUPFAM" id="SSF57667">
    <property type="entry name" value="beta-beta-alpha zinc fingers"/>
    <property type="match status" value="1"/>
</dbReference>
<name>A0ABQ9IWT0_9CUCU</name>
<keyword evidence="1" id="KW-0479">Metal-binding</keyword>
<dbReference type="SUPFAM" id="SSF46565">
    <property type="entry name" value="Chaperone J-domain"/>
    <property type="match status" value="1"/>
</dbReference>
<dbReference type="CDD" id="cd06257">
    <property type="entry name" value="DnaJ"/>
    <property type="match status" value="1"/>
</dbReference>
<dbReference type="PANTHER" id="PTHR44029">
    <property type="entry name" value="DNAJ HOMOLOG SUBFAMILY C MEMBER 21"/>
    <property type="match status" value="1"/>
</dbReference>
<dbReference type="PROSITE" id="PS50076">
    <property type="entry name" value="DNAJ_2"/>
    <property type="match status" value="1"/>
</dbReference>
<dbReference type="InterPro" id="IPR036869">
    <property type="entry name" value="J_dom_sf"/>
</dbReference>
<feature type="domain" description="J" evidence="5">
    <location>
        <begin position="3"/>
        <end position="69"/>
    </location>
</feature>
<dbReference type="SMART" id="SM00271">
    <property type="entry name" value="DnaJ"/>
    <property type="match status" value="1"/>
</dbReference>
<reference evidence="6" key="1">
    <citation type="journal article" date="2023" name="Insect Mol. Biol.">
        <title>Genome sequencing provides insights into the evolution of gene families encoding plant cell wall-degrading enzymes in longhorned beetles.</title>
        <authorList>
            <person name="Shin N.R."/>
            <person name="Okamura Y."/>
            <person name="Kirsch R."/>
            <person name="Pauchet Y."/>
        </authorList>
    </citation>
    <scope>NUCLEOTIDE SEQUENCE</scope>
    <source>
        <strain evidence="6">MMC_N1</strain>
    </source>
</reference>
<accession>A0ABQ9IWT0</accession>
<dbReference type="Pfam" id="PF00226">
    <property type="entry name" value="DnaJ"/>
    <property type="match status" value="1"/>
</dbReference>
<evidence type="ECO:0000256" key="2">
    <source>
        <dbReference type="ARBA" id="ARBA00022771"/>
    </source>
</evidence>
<feature type="compositionally biased region" description="Basic residues" evidence="4">
    <location>
        <begin position="360"/>
        <end position="369"/>
    </location>
</feature>
<dbReference type="PROSITE" id="PS00636">
    <property type="entry name" value="DNAJ_1"/>
    <property type="match status" value="1"/>
</dbReference>
<keyword evidence="2" id="KW-0863">Zinc-finger</keyword>
<feature type="region of interest" description="Disordered" evidence="4">
    <location>
        <begin position="218"/>
        <end position="237"/>
    </location>
</feature>
<dbReference type="InterPro" id="IPR051964">
    <property type="entry name" value="Chaperone_stress_response"/>
</dbReference>
<dbReference type="InterPro" id="IPR003604">
    <property type="entry name" value="Matrin/U1-like-C_Znf_C2H2"/>
</dbReference>
<keyword evidence="7" id="KW-1185">Reference proteome</keyword>
<organism evidence="6 7">
    <name type="scientific">Molorchus minor</name>
    <dbReference type="NCBI Taxonomy" id="1323400"/>
    <lineage>
        <taxon>Eukaryota</taxon>
        <taxon>Metazoa</taxon>
        <taxon>Ecdysozoa</taxon>
        <taxon>Arthropoda</taxon>
        <taxon>Hexapoda</taxon>
        <taxon>Insecta</taxon>
        <taxon>Pterygota</taxon>
        <taxon>Neoptera</taxon>
        <taxon>Endopterygota</taxon>
        <taxon>Coleoptera</taxon>
        <taxon>Polyphaga</taxon>
        <taxon>Cucujiformia</taxon>
        <taxon>Chrysomeloidea</taxon>
        <taxon>Cerambycidae</taxon>
        <taxon>Lamiinae</taxon>
        <taxon>Monochamini</taxon>
        <taxon>Molorchus</taxon>
    </lineage>
</organism>
<dbReference type="Gene3D" id="1.10.287.110">
    <property type="entry name" value="DnaJ domain"/>
    <property type="match status" value="1"/>
</dbReference>
<comment type="caution">
    <text evidence="6">The sequence shown here is derived from an EMBL/GenBank/DDBJ whole genome shotgun (WGS) entry which is preliminary data.</text>
</comment>
<dbReference type="Proteomes" id="UP001162164">
    <property type="component" value="Unassembled WGS sequence"/>
</dbReference>
<evidence type="ECO:0000259" key="5">
    <source>
        <dbReference type="PROSITE" id="PS50076"/>
    </source>
</evidence>